<reference evidence="1" key="1">
    <citation type="journal article" date="2014" name="Front. Microbiol.">
        <title>High frequency of phylogenetically diverse reductive dehalogenase-homologous genes in deep subseafloor sedimentary metagenomes.</title>
        <authorList>
            <person name="Kawai M."/>
            <person name="Futagami T."/>
            <person name="Toyoda A."/>
            <person name="Takaki Y."/>
            <person name="Nishi S."/>
            <person name="Hori S."/>
            <person name="Arai W."/>
            <person name="Tsubouchi T."/>
            <person name="Morono Y."/>
            <person name="Uchiyama I."/>
            <person name="Ito T."/>
            <person name="Fujiyama A."/>
            <person name="Inagaki F."/>
            <person name="Takami H."/>
        </authorList>
    </citation>
    <scope>NUCLEOTIDE SEQUENCE</scope>
    <source>
        <strain evidence="1">Expedition CK06-06</strain>
    </source>
</reference>
<name>X1B351_9ZZZZ</name>
<accession>X1B351</accession>
<sequence>NERWVGRRLTTLKLYKMKKRLGNGIYIIPDYKKAQEKIKMFK</sequence>
<protein>
    <submittedName>
        <fullName evidence="1">Uncharacterized protein</fullName>
    </submittedName>
</protein>
<dbReference type="EMBL" id="BART01013576">
    <property type="protein sequence ID" value="GAG78653.1"/>
    <property type="molecule type" value="Genomic_DNA"/>
</dbReference>
<comment type="caution">
    <text evidence="1">The sequence shown here is derived from an EMBL/GenBank/DDBJ whole genome shotgun (WGS) entry which is preliminary data.</text>
</comment>
<proteinExistence type="predicted"/>
<dbReference type="AlphaFoldDB" id="X1B351"/>
<feature type="non-terminal residue" evidence="1">
    <location>
        <position position="1"/>
    </location>
</feature>
<gene>
    <name evidence="1" type="ORF">S01H4_27667</name>
</gene>
<evidence type="ECO:0000313" key="1">
    <source>
        <dbReference type="EMBL" id="GAG78653.1"/>
    </source>
</evidence>
<organism evidence="1">
    <name type="scientific">marine sediment metagenome</name>
    <dbReference type="NCBI Taxonomy" id="412755"/>
    <lineage>
        <taxon>unclassified sequences</taxon>
        <taxon>metagenomes</taxon>
        <taxon>ecological metagenomes</taxon>
    </lineage>
</organism>